<protein>
    <recommendedName>
        <fullName evidence="14">Protein kinase domain-containing protein</fullName>
    </recommendedName>
</protein>
<dbReference type="InterPro" id="IPR000719">
    <property type="entry name" value="Prot_kinase_dom"/>
</dbReference>
<evidence type="ECO:0000256" key="12">
    <source>
        <dbReference type="PROSITE-ProRule" id="PRU10141"/>
    </source>
</evidence>
<keyword evidence="11" id="KW-0325">Glycoprotein</keyword>
<comment type="subcellular location">
    <subcellularLocation>
        <location evidence="1">Membrane</location>
        <topology evidence="1">Single-pass type I membrane protein</topology>
    </subcellularLocation>
</comment>
<evidence type="ECO:0000256" key="9">
    <source>
        <dbReference type="ARBA" id="ARBA00022989"/>
    </source>
</evidence>
<keyword evidence="4" id="KW-0812">Transmembrane</keyword>
<accession>A0A7J9ECU7</accession>
<dbReference type="InterPro" id="IPR045272">
    <property type="entry name" value="ANXUR1/2-like"/>
</dbReference>
<dbReference type="InterPro" id="IPR001245">
    <property type="entry name" value="Ser-Thr/Tyr_kinase_cat_dom"/>
</dbReference>
<evidence type="ECO:0000259" key="14">
    <source>
        <dbReference type="PROSITE" id="PS50011"/>
    </source>
</evidence>
<evidence type="ECO:0000313" key="15">
    <source>
        <dbReference type="EMBL" id="MBA0770711.1"/>
    </source>
</evidence>
<keyword evidence="5 13" id="KW-0732">Signal</keyword>
<keyword evidence="6 12" id="KW-0547">Nucleotide-binding</keyword>
<comment type="caution">
    <text evidence="15">The sequence shown here is derived from an EMBL/GenBank/DDBJ whole genome shotgun (WGS) entry which is preliminary data.</text>
</comment>
<dbReference type="InterPro" id="IPR017441">
    <property type="entry name" value="Protein_kinase_ATP_BS"/>
</dbReference>
<name>A0A7J9ECU7_9ROSI</name>
<reference evidence="15 16" key="1">
    <citation type="journal article" date="2019" name="Genome Biol. Evol.">
        <title>Insights into the evolution of the New World diploid cottons (Gossypium, subgenus Houzingenia) based on genome sequencing.</title>
        <authorList>
            <person name="Grover C.E."/>
            <person name="Arick M.A. 2nd"/>
            <person name="Thrash A."/>
            <person name="Conover J.L."/>
            <person name="Sanders W.S."/>
            <person name="Peterson D.G."/>
            <person name="Frelichowski J.E."/>
            <person name="Scheffler J.A."/>
            <person name="Scheffler B.E."/>
            <person name="Wendel J.F."/>
        </authorList>
    </citation>
    <scope>NUCLEOTIDE SEQUENCE [LARGE SCALE GENOMIC DNA]</scope>
    <source>
        <strain evidence="15">8</strain>
        <tissue evidence="15">Leaf</tissue>
    </source>
</reference>
<dbReference type="CDD" id="cd14066">
    <property type="entry name" value="STKc_IRAK"/>
    <property type="match status" value="1"/>
</dbReference>
<dbReference type="GO" id="GO:0004714">
    <property type="term" value="F:transmembrane receptor protein tyrosine kinase activity"/>
    <property type="evidence" value="ECO:0007669"/>
    <property type="project" value="InterPro"/>
</dbReference>
<proteinExistence type="predicted"/>
<dbReference type="Gene3D" id="1.10.510.10">
    <property type="entry name" value="Transferase(Phosphotransferase) domain 1"/>
    <property type="match status" value="1"/>
</dbReference>
<dbReference type="Proteomes" id="UP000593568">
    <property type="component" value="Unassembled WGS sequence"/>
</dbReference>
<keyword evidence="16" id="KW-1185">Reference proteome</keyword>
<gene>
    <name evidence="15" type="ORF">Gotri_019313</name>
</gene>
<dbReference type="PROSITE" id="PS00108">
    <property type="entry name" value="PROTEIN_KINASE_ST"/>
    <property type="match status" value="1"/>
</dbReference>
<evidence type="ECO:0000313" key="16">
    <source>
        <dbReference type="Proteomes" id="UP000593568"/>
    </source>
</evidence>
<feature type="chain" id="PRO_5029586018" description="Protein kinase domain-containing protein" evidence="13">
    <location>
        <begin position="35"/>
        <end position="806"/>
    </location>
</feature>
<dbReference type="Gene3D" id="2.60.120.430">
    <property type="entry name" value="Galactose-binding lectin"/>
    <property type="match status" value="2"/>
</dbReference>
<evidence type="ECO:0000256" key="11">
    <source>
        <dbReference type="ARBA" id="ARBA00023180"/>
    </source>
</evidence>
<keyword evidence="3" id="KW-0808">Transferase</keyword>
<dbReference type="SMART" id="SM00220">
    <property type="entry name" value="S_TKc"/>
    <property type="match status" value="1"/>
</dbReference>
<dbReference type="AlphaFoldDB" id="A0A7J9ECU7"/>
<dbReference type="FunFam" id="1.10.510.10:FF:000252">
    <property type="entry name" value="Receptor-like protein kinase FERONIA"/>
    <property type="match status" value="1"/>
</dbReference>
<dbReference type="GO" id="GO:0005524">
    <property type="term" value="F:ATP binding"/>
    <property type="evidence" value="ECO:0007669"/>
    <property type="project" value="UniProtKB-UniRule"/>
</dbReference>
<dbReference type="Gene3D" id="3.30.200.20">
    <property type="entry name" value="Phosphorylase Kinase, domain 1"/>
    <property type="match status" value="1"/>
</dbReference>
<evidence type="ECO:0000256" key="2">
    <source>
        <dbReference type="ARBA" id="ARBA00022527"/>
    </source>
</evidence>
<keyword evidence="8 12" id="KW-0067">ATP-binding</keyword>
<evidence type="ECO:0000256" key="8">
    <source>
        <dbReference type="ARBA" id="ARBA00022840"/>
    </source>
</evidence>
<dbReference type="GO" id="GO:0004674">
    <property type="term" value="F:protein serine/threonine kinase activity"/>
    <property type="evidence" value="ECO:0007669"/>
    <property type="project" value="UniProtKB-KW"/>
</dbReference>
<dbReference type="PROSITE" id="PS50011">
    <property type="entry name" value="PROTEIN_KINASE_DOM"/>
    <property type="match status" value="1"/>
</dbReference>
<evidence type="ECO:0000256" key="3">
    <source>
        <dbReference type="ARBA" id="ARBA00022679"/>
    </source>
</evidence>
<dbReference type="EMBL" id="JABEZW010000007">
    <property type="protein sequence ID" value="MBA0770711.1"/>
    <property type="molecule type" value="Genomic_DNA"/>
</dbReference>
<organism evidence="15 16">
    <name type="scientific">Gossypium trilobum</name>
    <dbReference type="NCBI Taxonomy" id="34281"/>
    <lineage>
        <taxon>Eukaryota</taxon>
        <taxon>Viridiplantae</taxon>
        <taxon>Streptophyta</taxon>
        <taxon>Embryophyta</taxon>
        <taxon>Tracheophyta</taxon>
        <taxon>Spermatophyta</taxon>
        <taxon>Magnoliopsida</taxon>
        <taxon>eudicotyledons</taxon>
        <taxon>Gunneridae</taxon>
        <taxon>Pentapetalae</taxon>
        <taxon>rosids</taxon>
        <taxon>malvids</taxon>
        <taxon>Malvales</taxon>
        <taxon>Malvaceae</taxon>
        <taxon>Malvoideae</taxon>
        <taxon>Gossypium</taxon>
    </lineage>
</organism>
<dbReference type="GO" id="GO:0005886">
    <property type="term" value="C:plasma membrane"/>
    <property type="evidence" value="ECO:0007669"/>
    <property type="project" value="TreeGrafter"/>
</dbReference>
<dbReference type="FunFam" id="2.60.120.430:FF:000003">
    <property type="entry name" value="FERONIA receptor-like kinase"/>
    <property type="match status" value="1"/>
</dbReference>
<dbReference type="InterPro" id="IPR024788">
    <property type="entry name" value="Malectin-like_Carb-bd_dom"/>
</dbReference>
<evidence type="ECO:0000256" key="10">
    <source>
        <dbReference type="ARBA" id="ARBA00023136"/>
    </source>
</evidence>
<dbReference type="PROSITE" id="PS00107">
    <property type="entry name" value="PROTEIN_KINASE_ATP"/>
    <property type="match status" value="1"/>
</dbReference>
<dbReference type="PANTHER" id="PTHR27003">
    <property type="entry name" value="OS07G0166700 PROTEIN"/>
    <property type="match status" value="1"/>
</dbReference>
<evidence type="ECO:0000256" key="5">
    <source>
        <dbReference type="ARBA" id="ARBA00022729"/>
    </source>
</evidence>
<dbReference type="InterPro" id="IPR008271">
    <property type="entry name" value="Ser/Thr_kinase_AS"/>
</dbReference>
<dbReference type="InterPro" id="IPR011009">
    <property type="entry name" value="Kinase-like_dom_sf"/>
</dbReference>
<keyword evidence="7" id="KW-0418">Kinase</keyword>
<sequence>MSKKNQSMARSRMPSMFGMLLSFCSFLFITHNNSLVAISVEVASSYEPTDISFLDCSSSDLPFLIGRNDIGSLHVPRTNFSVVSKYYALAPVYGQNPKVCIHKKPFTYTFLVSSGPKFIRLHFNPFSFSGFHMSKALFSVSVAHFTLLKTSNASYSKLQLHDSYTVKEFCTNVDDGVLNVTFTPSPDVSDAFAFVNKIEVVSMPSNLYIQEAVSLPLIGQASQYYIKNSKALEMMHRLNIGGEFIPAPEDTGMFRTWIPDASFLTTDGSNSGIVISDVQIKQSSRIPAYVGPKKVYASARTVVADGSNQSRATWLLPVDSGFYYLVRLHFCEISNKAKGVGYRVFHVYIKDQTAEDQADIFLWSHGAAILNGLEIFKLSDSNNSLAGPFSFGMAKYSDPWRKEDVSYKALKIMSCILLLFYLPTLWQIVAAIDWKGQRKAFMQSQSSDHCQNFTFDEVKVATNNFSDALLLGAGGYGKVYKGSINGGTNLVAIKRANPCSHQGLNEFQTEIFLLSQLRHRHIVSLIGCCKERKEMILVYDYMANGTLRDHLYKMKKPPLSWTRRLTICIGAARGLHYLHTGLKHSIIHRDVKSTNILLDQNWVAKVSDFGLSKIGPNMLTQSNTHVTTMVKGSFGYLDPEYYKRQKLTEKSDVYSFGVVLFEVLCARPAVLQLTENMEEEQEKINLAEWVMHCYQSGRFDQIIDPYLQGKMDPTSLRTFTDIARKCLGEKGSERPTMGEVLWNLEQAWLQQQESDCFQNDGNYGVADKTTANGLSVIVDVDGVHLHGASDPTPGVEFSEIVAPIGR</sequence>
<keyword evidence="2" id="KW-0723">Serine/threonine-protein kinase</keyword>
<feature type="domain" description="Protein kinase" evidence="14">
    <location>
        <begin position="465"/>
        <end position="749"/>
    </location>
</feature>
<feature type="signal peptide" evidence="13">
    <location>
        <begin position="1"/>
        <end position="34"/>
    </location>
</feature>
<keyword evidence="9" id="KW-1133">Transmembrane helix</keyword>
<evidence type="ECO:0000256" key="13">
    <source>
        <dbReference type="SAM" id="SignalP"/>
    </source>
</evidence>
<evidence type="ECO:0000256" key="4">
    <source>
        <dbReference type="ARBA" id="ARBA00022692"/>
    </source>
</evidence>
<keyword evidence="10" id="KW-0472">Membrane</keyword>
<dbReference type="Pfam" id="PF12819">
    <property type="entry name" value="Malectin_like"/>
    <property type="match status" value="1"/>
</dbReference>
<evidence type="ECO:0000256" key="6">
    <source>
        <dbReference type="ARBA" id="ARBA00022741"/>
    </source>
</evidence>
<evidence type="ECO:0000256" key="1">
    <source>
        <dbReference type="ARBA" id="ARBA00004479"/>
    </source>
</evidence>
<evidence type="ECO:0000256" key="7">
    <source>
        <dbReference type="ARBA" id="ARBA00022777"/>
    </source>
</evidence>
<dbReference type="PANTHER" id="PTHR27003:SF330">
    <property type="entry name" value="PROTEIN KINASE DOMAIN-CONTAINING PROTEIN"/>
    <property type="match status" value="1"/>
</dbReference>
<dbReference type="Pfam" id="PF07714">
    <property type="entry name" value="PK_Tyr_Ser-Thr"/>
    <property type="match status" value="1"/>
</dbReference>
<dbReference type="SUPFAM" id="SSF56112">
    <property type="entry name" value="Protein kinase-like (PK-like)"/>
    <property type="match status" value="1"/>
</dbReference>
<dbReference type="FunFam" id="3.30.200.20:FF:000039">
    <property type="entry name" value="receptor-like protein kinase FERONIA"/>
    <property type="match status" value="1"/>
</dbReference>
<dbReference type="GO" id="GO:0009506">
    <property type="term" value="C:plasmodesma"/>
    <property type="evidence" value="ECO:0007669"/>
    <property type="project" value="TreeGrafter"/>
</dbReference>
<feature type="binding site" evidence="12">
    <location>
        <position position="494"/>
    </location>
    <ligand>
        <name>ATP</name>
        <dbReference type="ChEBI" id="CHEBI:30616"/>
    </ligand>
</feature>